<evidence type="ECO:0000259" key="2">
    <source>
        <dbReference type="Pfam" id="PF07635"/>
    </source>
</evidence>
<dbReference type="Proteomes" id="UP000199673">
    <property type="component" value="Unassembled WGS sequence"/>
</dbReference>
<reference evidence="5" key="1">
    <citation type="submission" date="2016-10" db="EMBL/GenBank/DDBJ databases">
        <authorList>
            <person name="Varghese N."/>
            <person name="Submissions S."/>
        </authorList>
    </citation>
    <scope>NUCLEOTIDE SEQUENCE [LARGE SCALE GENOMIC DNA]</scope>
    <source>
        <strain evidence="5">DSM 23445</strain>
    </source>
</reference>
<dbReference type="Pfam" id="PF07635">
    <property type="entry name" value="PSCyt1"/>
    <property type="match status" value="1"/>
</dbReference>
<evidence type="ECO:0000256" key="1">
    <source>
        <dbReference type="SAM" id="Phobius"/>
    </source>
</evidence>
<proteinExistence type="predicted"/>
<keyword evidence="1" id="KW-0472">Membrane</keyword>
<dbReference type="EMBL" id="FPBF01000003">
    <property type="protein sequence ID" value="SFT87506.1"/>
    <property type="molecule type" value="Genomic_DNA"/>
</dbReference>
<evidence type="ECO:0000313" key="5">
    <source>
        <dbReference type="Proteomes" id="UP000199673"/>
    </source>
</evidence>
<dbReference type="InterPro" id="IPR032675">
    <property type="entry name" value="LRR_dom_sf"/>
</dbReference>
<dbReference type="Pfam" id="PF09990">
    <property type="entry name" value="DUF2231"/>
    <property type="match status" value="1"/>
</dbReference>
<dbReference type="RefSeq" id="WP_091693413.1">
    <property type="nucleotide sequence ID" value="NZ_FPBF01000003.1"/>
</dbReference>
<dbReference type="STRING" id="305507.SAMN04489724_2487"/>
<keyword evidence="1" id="KW-1133">Transmembrane helix</keyword>
<feature type="transmembrane region" description="Helical" evidence="1">
    <location>
        <begin position="47"/>
        <end position="67"/>
    </location>
</feature>
<dbReference type="PANTHER" id="PTHR35889:SF3">
    <property type="entry name" value="F-BOX DOMAIN-CONTAINING PROTEIN"/>
    <property type="match status" value="1"/>
</dbReference>
<gene>
    <name evidence="4" type="ORF">SAMN04489724_2487</name>
</gene>
<evidence type="ECO:0000313" key="4">
    <source>
        <dbReference type="EMBL" id="SFT87506.1"/>
    </source>
</evidence>
<dbReference type="InterPro" id="IPR011429">
    <property type="entry name" value="Cyt_c_Planctomycete-type"/>
</dbReference>
<sequence>MIDFILPLFGRFHPVLVHLPIGFLVFGVILIFWTGKKYPVYSPIIQLAFLLGGISAGFASVSGFLQYQGEGYGWDTVQFHLILGILTTLLSLGLWYHLKNSTSTPAKLKIKGAVLLVILTITGHLGGNITHGDDYFTEVLPPELQAFLGGETSINEPLELPADNWEEVEFYTGAIQPILDQNCKSCHNPNKLKGELDLSSFQGIHKGGEDGAVLEAGTPEESALFARLVLPEDHDDHMPPKDKRQPRKEEIELIKAWIESGSPENAKLGESAISVSLLEPFFKKNEIPFYPAVEVARLPPDSISKLRDEGFFAEVIKEDSPLLKISCINFPAFSDSDWQMLQSAKDQIVYLDLTGTAISDAILEQIATLPNLTVLKLNQTDIQGSGLGKLAENKTLKLLYINNTQVTREKLSVLDGHPMLEKVFAFESPAADSGSSAQFSFYLETGDFTLPPLPTDTIVY</sequence>
<dbReference type="SUPFAM" id="SSF52047">
    <property type="entry name" value="RNI-like"/>
    <property type="match status" value="1"/>
</dbReference>
<dbReference type="OrthoDB" id="713772at2"/>
<dbReference type="PANTHER" id="PTHR35889">
    <property type="entry name" value="CYCLOINULO-OLIGOSACCHARIDE FRUCTANOTRANSFERASE-RELATED"/>
    <property type="match status" value="1"/>
</dbReference>
<feature type="transmembrane region" description="Helical" evidence="1">
    <location>
        <begin position="110"/>
        <end position="127"/>
    </location>
</feature>
<feature type="transmembrane region" description="Helical" evidence="1">
    <location>
        <begin position="79"/>
        <end position="98"/>
    </location>
</feature>
<keyword evidence="5" id="KW-1185">Reference proteome</keyword>
<feature type="transmembrane region" description="Helical" evidence="1">
    <location>
        <begin position="15"/>
        <end position="35"/>
    </location>
</feature>
<dbReference type="AlphaFoldDB" id="A0A1I7BK11"/>
<accession>A0A1I7BK11</accession>
<protein>
    <submittedName>
        <fullName evidence="4">Uncharacterized membrane protein</fullName>
    </submittedName>
</protein>
<keyword evidence="1" id="KW-0812">Transmembrane</keyword>
<evidence type="ECO:0000259" key="3">
    <source>
        <dbReference type="Pfam" id="PF09990"/>
    </source>
</evidence>
<feature type="domain" description="DUF2231" evidence="3">
    <location>
        <begin position="12"/>
        <end position="129"/>
    </location>
</feature>
<organism evidence="4 5">
    <name type="scientific">Algoriphagus locisalis</name>
    <dbReference type="NCBI Taxonomy" id="305507"/>
    <lineage>
        <taxon>Bacteria</taxon>
        <taxon>Pseudomonadati</taxon>
        <taxon>Bacteroidota</taxon>
        <taxon>Cytophagia</taxon>
        <taxon>Cytophagales</taxon>
        <taxon>Cyclobacteriaceae</taxon>
        <taxon>Algoriphagus</taxon>
    </lineage>
</organism>
<name>A0A1I7BK11_9BACT</name>
<dbReference type="InterPro" id="IPR019251">
    <property type="entry name" value="DUF2231_TM"/>
</dbReference>
<feature type="domain" description="Cytochrome C Planctomycete-type" evidence="2">
    <location>
        <begin position="183"/>
        <end position="242"/>
    </location>
</feature>
<dbReference type="Gene3D" id="3.80.10.10">
    <property type="entry name" value="Ribonuclease Inhibitor"/>
    <property type="match status" value="1"/>
</dbReference>